<dbReference type="InterPro" id="IPR002871">
    <property type="entry name" value="NIF_FeS_clus_asmbl_NifU_N"/>
</dbReference>
<dbReference type="GO" id="GO:0016226">
    <property type="term" value="P:iron-sulfur cluster assembly"/>
    <property type="evidence" value="ECO:0007669"/>
    <property type="project" value="InterPro"/>
</dbReference>
<proteinExistence type="predicted"/>
<dbReference type="GO" id="GO:0051536">
    <property type="term" value="F:iron-sulfur cluster binding"/>
    <property type="evidence" value="ECO:0007669"/>
    <property type="project" value="InterPro"/>
</dbReference>
<dbReference type="SUPFAM" id="SSF82649">
    <property type="entry name" value="SufE/NifU"/>
    <property type="match status" value="1"/>
</dbReference>
<dbReference type="AlphaFoldDB" id="A0A9Q4C3X1"/>
<dbReference type="Gene3D" id="3.90.1010.10">
    <property type="match status" value="1"/>
</dbReference>
<dbReference type="CDD" id="cd06664">
    <property type="entry name" value="IscU_like"/>
    <property type="match status" value="1"/>
</dbReference>
<evidence type="ECO:0000259" key="1">
    <source>
        <dbReference type="Pfam" id="PF01592"/>
    </source>
</evidence>
<dbReference type="GO" id="GO:0005506">
    <property type="term" value="F:iron ion binding"/>
    <property type="evidence" value="ECO:0007669"/>
    <property type="project" value="InterPro"/>
</dbReference>
<accession>A0A9Q4C3X1</accession>
<comment type="caution">
    <text evidence="2">The sequence shown here is derived from an EMBL/GenBank/DDBJ whole genome shotgun (WGS) entry which is preliminary data.</text>
</comment>
<organism evidence="2 3">
    <name type="scientific">Halorutilus salinus</name>
    <dbReference type="NCBI Taxonomy" id="2487751"/>
    <lineage>
        <taxon>Archaea</taxon>
        <taxon>Methanobacteriati</taxon>
        <taxon>Methanobacteriota</taxon>
        <taxon>Stenosarchaea group</taxon>
        <taxon>Halobacteria</taxon>
        <taxon>Halorutilales</taxon>
        <taxon>Halorutilaceae</taxon>
        <taxon>Halorutilus</taxon>
    </lineage>
</organism>
<evidence type="ECO:0000313" key="3">
    <source>
        <dbReference type="Proteomes" id="UP001149411"/>
    </source>
</evidence>
<evidence type="ECO:0000313" key="2">
    <source>
        <dbReference type="EMBL" id="MCX2818973.1"/>
    </source>
</evidence>
<protein>
    <submittedName>
        <fullName evidence="2">SUF system NifU family Fe-S cluster assembly protein</fullName>
    </submittedName>
</protein>
<dbReference type="RefSeq" id="WP_266086826.1">
    <property type="nucleotide sequence ID" value="NZ_RKLV01000005.1"/>
</dbReference>
<dbReference type="Proteomes" id="UP001149411">
    <property type="component" value="Unassembled WGS sequence"/>
</dbReference>
<dbReference type="EMBL" id="RKLV01000005">
    <property type="protein sequence ID" value="MCX2818973.1"/>
    <property type="molecule type" value="Genomic_DNA"/>
</dbReference>
<sequence length="129" mass="14451">MSRDMYRQRILDHYRDPQNYGTIKDPDVTYEDVNPSCGDEIQMYAVVDDEDEIVDVKFDGQGCAISQASASLLTEKVKGMTVEEVRDLETDDIREMLGIELSPVRVKCAVLGLKVLEGGIVEYEKGKGT</sequence>
<name>A0A9Q4C3X1_9EURY</name>
<dbReference type="NCBIfam" id="TIGR01994">
    <property type="entry name" value="SUF_scaf_2"/>
    <property type="match status" value="1"/>
</dbReference>
<dbReference type="Pfam" id="PF01592">
    <property type="entry name" value="NifU_N"/>
    <property type="match status" value="1"/>
</dbReference>
<reference evidence="2" key="1">
    <citation type="submission" date="2022-09" db="EMBL/GenBank/DDBJ databases">
        <title>Haloadaptaus new haloarchaeum isolated from saline soil.</title>
        <authorList>
            <person name="Duran-Viseras A."/>
            <person name="Sanchez-Porro C."/>
            <person name="Ventosa A."/>
        </authorList>
    </citation>
    <scope>NUCLEOTIDE SEQUENCE</scope>
    <source>
        <strain evidence="2">F3-133</strain>
    </source>
</reference>
<feature type="domain" description="NIF system FeS cluster assembly NifU N-terminal" evidence="1">
    <location>
        <begin position="5"/>
        <end position="125"/>
    </location>
</feature>
<dbReference type="PANTHER" id="PTHR10093">
    <property type="entry name" value="IRON-SULFUR CLUSTER ASSEMBLY ENZYME NIFU HOMOLOG"/>
    <property type="match status" value="1"/>
</dbReference>
<gene>
    <name evidence="2" type="ORF">EGH25_06365</name>
</gene>
<keyword evidence="3" id="KW-1185">Reference proteome</keyword>